<reference evidence="2 3" key="1">
    <citation type="submission" date="2024-02" db="EMBL/GenBank/DDBJ databases">
        <authorList>
            <person name="Chen Y."/>
            <person name="Shah S."/>
            <person name="Dougan E. K."/>
            <person name="Thang M."/>
            <person name="Chan C."/>
        </authorList>
    </citation>
    <scope>NUCLEOTIDE SEQUENCE [LARGE SCALE GENOMIC DNA]</scope>
</reference>
<feature type="compositionally biased region" description="Basic and acidic residues" evidence="1">
    <location>
        <begin position="100"/>
        <end position="109"/>
    </location>
</feature>
<dbReference type="Proteomes" id="UP001642484">
    <property type="component" value="Unassembled WGS sequence"/>
</dbReference>
<evidence type="ECO:0000256" key="1">
    <source>
        <dbReference type="SAM" id="MobiDB-lite"/>
    </source>
</evidence>
<protein>
    <submittedName>
        <fullName evidence="2">Uncharacterized protein</fullName>
    </submittedName>
</protein>
<feature type="compositionally biased region" description="Basic and acidic residues" evidence="1">
    <location>
        <begin position="144"/>
        <end position="162"/>
    </location>
</feature>
<name>A0ABP0JNR8_9DINO</name>
<accession>A0ABP0JNR8</accession>
<feature type="region of interest" description="Disordered" evidence="1">
    <location>
        <begin position="100"/>
        <end position="163"/>
    </location>
</feature>
<keyword evidence="3" id="KW-1185">Reference proteome</keyword>
<organism evidence="2 3">
    <name type="scientific">Durusdinium trenchii</name>
    <dbReference type="NCBI Taxonomy" id="1381693"/>
    <lineage>
        <taxon>Eukaryota</taxon>
        <taxon>Sar</taxon>
        <taxon>Alveolata</taxon>
        <taxon>Dinophyceae</taxon>
        <taxon>Suessiales</taxon>
        <taxon>Symbiodiniaceae</taxon>
        <taxon>Durusdinium</taxon>
    </lineage>
</organism>
<proteinExistence type="predicted"/>
<dbReference type="EMBL" id="CAXAMN010006002">
    <property type="protein sequence ID" value="CAK9016095.1"/>
    <property type="molecule type" value="Genomic_DNA"/>
</dbReference>
<feature type="region of interest" description="Disordered" evidence="1">
    <location>
        <begin position="381"/>
        <end position="404"/>
    </location>
</feature>
<evidence type="ECO:0000313" key="3">
    <source>
        <dbReference type="Proteomes" id="UP001642484"/>
    </source>
</evidence>
<sequence length="936" mass="103680">MPGNLMETIAGQFHFKVSQPQTMDEANHRAASIRRAATEAYQWLEANEPEEGSRLKSTAAEDGTVGGGHAGHVTKEALQQLADQLKKGRVNAELIPTHEEAANRGEEQARAALPAQAPAPDPRYPAMTLSDDEQQPSDDDIGPEELKKATSEEGRSWRRESFDSEEVVANKLEESSIRATVASSSAVDPAMQTVRQKRDFYETAFRTTQEHLKKMKTKLEKKSALMMEPVAPATVVDRSEACENGESEEATGSEPVYSPYTSEESNQTVASISLPFIEVDMFEEPWPGEGDLIDDPAFRVMDHEAYVTDMASECQPLQHEHDVLPAGWRADGFRRVGILRNPSPCTRAKVPADRWRLLGDVPSRLRRPLTQTEVLEAYRKGQLSTGQTRPAVARPGLHEDDDRGRVHLTPRRRMFVPGIVPDEDHLQDGEPLPDAVPGLQGLRATQVGYQTPLGAKEYVRDNIHWKSWNASLDMNRSWRGITRFVTLDPATDYLVLATWMQGRQAVEELWRHGARANQAYKSVIKEVNVAELGQGMPLESEHHTQMMMTVLGYFAPFAAATALPLPAPPSAQGGLLELAELDSNVLQDVDKPETGKVKLWATLAVHVDDVRFICSPVAEVELWPKLKGLFTFGDWVHPEEFTKFCGRWERQLPDGTVELQMNEYARKVKDPPSRSASRAMAPLMPNEKSWIGAIIGQLNWLARQARADLLYGCSRIQQLSGTNDPAALQELKVLVERAREPHTQVFKKLGCGMDQMRTVPGRISFDGGKSPGVLKRVVRSSLAAEISQAATTMEEADYLRAFMGEALDGAFTLRGWLAAVAKWRQLSVLDSRTGYDLLNGSALGEDKRLAIDVAAMRQALQEDGASRMVRWVPGEEIIADDLTKLAGNGRLMKVMAMGSWALKDTEAAKKLRSDAAARKRAFRQRRASAPKGAGVL</sequence>
<feature type="region of interest" description="Disordered" evidence="1">
    <location>
        <begin position="47"/>
        <end position="70"/>
    </location>
</feature>
<feature type="region of interest" description="Disordered" evidence="1">
    <location>
        <begin position="239"/>
        <end position="264"/>
    </location>
</feature>
<gene>
    <name evidence="2" type="ORF">CCMP2556_LOCUS12355</name>
</gene>
<comment type="caution">
    <text evidence="2">The sequence shown here is derived from an EMBL/GenBank/DDBJ whole genome shotgun (WGS) entry which is preliminary data.</text>
</comment>
<evidence type="ECO:0000313" key="2">
    <source>
        <dbReference type="EMBL" id="CAK9016095.1"/>
    </source>
</evidence>
<feature type="compositionally biased region" description="Acidic residues" evidence="1">
    <location>
        <begin position="130"/>
        <end position="143"/>
    </location>
</feature>